<dbReference type="HAMAP" id="MF_00745">
    <property type="entry name" value="SprT_like"/>
    <property type="match status" value="1"/>
</dbReference>
<protein>
    <recommendedName>
        <fullName evidence="4">Protein SprT-like</fullName>
    </recommendedName>
</protein>
<evidence type="ECO:0000259" key="5">
    <source>
        <dbReference type="SMART" id="SM00731"/>
    </source>
</evidence>
<evidence type="ECO:0000256" key="4">
    <source>
        <dbReference type="HAMAP-Rule" id="MF_00745"/>
    </source>
</evidence>
<evidence type="ECO:0000256" key="1">
    <source>
        <dbReference type="ARBA" id="ARBA00022490"/>
    </source>
</evidence>
<feature type="active site" evidence="4">
    <location>
        <position position="68"/>
    </location>
</feature>
<keyword evidence="1 4" id="KW-0963">Cytoplasm</keyword>
<keyword evidence="7" id="KW-1185">Reference proteome</keyword>
<feature type="binding site" evidence="4">
    <location>
        <position position="67"/>
    </location>
    <ligand>
        <name>Zn(2+)</name>
        <dbReference type="ChEBI" id="CHEBI:29105"/>
    </ligand>
</feature>
<dbReference type="KEGG" id="bwh:A9C19_18600"/>
<feature type="binding site" evidence="4">
    <location>
        <position position="71"/>
    </location>
    <ligand>
        <name>Zn(2+)</name>
        <dbReference type="ChEBI" id="CHEBI:29105"/>
    </ligand>
</feature>
<dbReference type="SMART" id="SM00731">
    <property type="entry name" value="SprT"/>
    <property type="match status" value="1"/>
</dbReference>
<dbReference type="AlphaFoldDB" id="A0A1L3MXW4"/>
<sequence length="152" mass="17952">MDNEQLQELVEAISLEFFQKVFRHKATFNKRLRTTGGRYMLASHNIDINPKYYEEHGLDEMIGIIKHELCHYHLHIEGRGYKHGDREFKELLTKVGAPRFCTPLYSKETKPRVTLVYKCKECGQLYYRKRKVDTTRMVCGKCAGKIYLFKKG</sequence>
<dbReference type="InterPro" id="IPR035240">
    <property type="entry name" value="SprT_Zn_ribbon"/>
</dbReference>
<dbReference type="EMBL" id="CP016020">
    <property type="protein sequence ID" value="APH07173.1"/>
    <property type="molecule type" value="Genomic_DNA"/>
</dbReference>
<dbReference type="GO" id="GO:0008270">
    <property type="term" value="F:zinc ion binding"/>
    <property type="evidence" value="ECO:0007669"/>
    <property type="project" value="UniProtKB-UniRule"/>
</dbReference>
<dbReference type="Pfam" id="PF17283">
    <property type="entry name" value="Zn_ribbon_SprT"/>
    <property type="match status" value="1"/>
</dbReference>
<gene>
    <name evidence="6" type="ORF">A9C19_18600</name>
</gene>
<dbReference type="STRING" id="1547283.A9C19_18600"/>
<feature type="domain" description="SprT-like" evidence="5">
    <location>
        <begin position="4"/>
        <end position="149"/>
    </location>
</feature>
<evidence type="ECO:0000313" key="7">
    <source>
        <dbReference type="Proteomes" id="UP000181936"/>
    </source>
</evidence>
<dbReference type="Proteomes" id="UP000181936">
    <property type="component" value="Chromosome"/>
</dbReference>
<name>A0A1L3MXW4_9BACI</name>
<dbReference type="GO" id="GO:0005737">
    <property type="term" value="C:cytoplasm"/>
    <property type="evidence" value="ECO:0007669"/>
    <property type="project" value="UniProtKB-SubCell"/>
</dbReference>
<reference evidence="6 7" key="1">
    <citation type="journal article" date="2016" name="Sci. Rep.">
        <title>Complete genome sequence and transcriptomic analysis of a novel marine strain Bacillus weihaiensis reveals the mechanism of brown algae degradation.</title>
        <authorList>
            <person name="Zhu Y."/>
            <person name="Chen P."/>
            <person name="Bao Y."/>
            <person name="Men Y."/>
            <person name="Zeng Y."/>
            <person name="Yang J."/>
            <person name="Sun J."/>
            <person name="Sun Y."/>
        </authorList>
    </citation>
    <scope>NUCLEOTIDE SEQUENCE [LARGE SCALE GENOMIC DNA]</scope>
    <source>
        <strain evidence="6 7">Alg07</strain>
    </source>
</reference>
<keyword evidence="3 4" id="KW-0862">Zinc</keyword>
<organism evidence="6 7">
    <name type="scientific">Bacillus weihaiensis</name>
    <dbReference type="NCBI Taxonomy" id="1547283"/>
    <lineage>
        <taxon>Bacteria</taxon>
        <taxon>Bacillati</taxon>
        <taxon>Bacillota</taxon>
        <taxon>Bacilli</taxon>
        <taxon>Bacillales</taxon>
        <taxon>Bacillaceae</taxon>
        <taxon>Bacillus</taxon>
    </lineage>
</organism>
<evidence type="ECO:0000256" key="3">
    <source>
        <dbReference type="ARBA" id="ARBA00022833"/>
    </source>
</evidence>
<dbReference type="Pfam" id="PF10263">
    <property type="entry name" value="SprT-like"/>
    <property type="match status" value="1"/>
</dbReference>
<dbReference type="InterPro" id="IPR006640">
    <property type="entry name" value="SprT-like_domain"/>
</dbReference>
<dbReference type="RefSeq" id="WP_072581954.1">
    <property type="nucleotide sequence ID" value="NZ_CP016020.1"/>
</dbReference>
<accession>A0A1L3MXW4</accession>
<dbReference type="GO" id="GO:0006950">
    <property type="term" value="P:response to stress"/>
    <property type="evidence" value="ECO:0007669"/>
    <property type="project" value="UniProtKB-ARBA"/>
</dbReference>
<evidence type="ECO:0000256" key="2">
    <source>
        <dbReference type="ARBA" id="ARBA00022723"/>
    </source>
</evidence>
<proteinExistence type="inferred from homology"/>
<comment type="subcellular location">
    <subcellularLocation>
        <location evidence="4">Cytoplasm</location>
    </subcellularLocation>
</comment>
<comment type="cofactor">
    <cofactor evidence="4">
        <name>Zn(2+)</name>
        <dbReference type="ChEBI" id="CHEBI:29105"/>
    </cofactor>
    <text evidence="4">Binds 1 zinc ion.</text>
</comment>
<dbReference type="InterPro" id="IPR023524">
    <property type="entry name" value="Uncharacterised_SprT-like"/>
</dbReference>
<dbReference type="NCBIfam" id="NF003339">
    <property type="entry name" value="PRK04351.1"/>
    <property type="match status" value="1"/>
</dbReference>
<keyword evidence="2 4" id="KW-0479">Metal-binding</keyword>
<comment type="similarity">
    <text evidence="4">Belongs to the SprT family.</text>
</comment>
<dbReference type="OrthoDB" id="9799909at2"/>
<evidence type="ECO:0000313" key="6">
    <source>
        <dbReference type="EMBL" id="APH07173.1"/>
    </source>
</evidence>